<dbReference type="InterPro" id="IPR006073">
    <property type="entry name" value="GTP-bd"/>
</dbReference>
<dbReference type="CDD" id="cd01855">
    <property type="entry name" value="YqeH"/>
    <property type="match status" value="1"/>
</dbReference>
<dbReference type="Proteomes" id="UP000005990">
    <property type="component" value="Unassembled WGS sequence"/>
</dbReference>
<name>E4KPC2_9LACT</name>
<organism evidence="2 3">
    <name type="scientific">Eremococcus coleocola ACS-139-V-Col8</name>
    <dbReference type="NCBI Taxonomy" id="908337"/>
    <lineage>
        <taxon>Bacteria</taxon>
        <taxon>Bacillati</taxon>
        <taxon>Bacillota</taxon>
        <taxon>Bacilli</taxon>
        <taxon>Lactobacillales</taxon>
        <taxon>Aerococcaceae</taxon>
        <taxon>Eremococcus</taxon>
    </lineage>
</organism>
<dbReference type="SUPFAM" id="SSF52540">
    <property type="entry name" value="P-loop containing nucleoside triphosphate hydrolases"/>
    <property type="match status" value="1"/>
</dbReference>
<dbReference type="InterPro" id="IPR019988">
    <property type="entry name" value="GTP-bd_ribosome_bgen_YqeH"/>
</dbReference>
<dbReference type="InterPro" id="IPR027417">
    <property type="entry name" value="P-loop_NTPase"/>
</dbReference>
<dbReference type="InterPro" id="IPR050896">
    <property type="entry name" value="Mito_lipid_metab_GTPase"/>
</dbReference>
<dbReference type="GO" id="GO:0005525">
    <property type="term" value="F:GTP binding"/>
    <property type="evidence" value="ECO:0007669"/>
    <property type="project" value="InterPro"/>
</dbReference>
<dbReference type="PANTHER" id="PTHR46434">
    <property type="entry name" value="GENETIC INTERACTOR OF PROHIBITINS 3, MITOCHONDRIAL"/>
    <property type="match status" value="1"/>
</dbReference>
<proteinExistence type="predicted"/>
<dbReference type="PROSITE" id="PS51721">
    <property type="entry name" value="G_CP"/>
    <property type="match status" value="1"/>
</dbReference>
<dbReference type="Pfam" id="PF21516">
    <property type="entry name" value="YqeH-like_C"/>
    <property type="match status" value="1"/>
</dbReference>
<accession>E4KPC2</accession>
<dbReference type="AlphaFoldDB" id="E4KPC2"/>
<dbReference type="InterPro" id="IPR030378">
    <property type="entry name" value="G_CP_dom"/>
</dbReference>
<comment type="caution">
    <text evidence="2">The sequence shown here is derived from an EMBL/GenBank/DDBJ whole genome shotgun (WGS) entry which is preliminary data.</text>
</comment>
<dbReference type="Pfam" id="PF01926">
    <property type="entry name" value="MMR_HSR1"/>
    <property type="match status" value="1"/>
</dbReference>
<keyword evidence="3" id="KW-1185">Reference proteome</keyword>
<dbReference type="InterPro" id="IPR048422">
    <property type="entry name" value="NOA1/YqeH-like_C"/>
</dbReference>
<evidence type="ECO:0000313" key="2">
    <source>
        <dbReference type="EMBL" id="EFR31017.1"/>
    </source>
</evidence>
<protein>
    <submittedName>
        <fullName evidence="2">Ribosome biogenesis GTPase YqeH</fullName>
    </submittedName>
</protein>
<evidence type="ECO:0000259" key="1">
    <source>
        <dbReference type="PROSITE" id="PS51721"/>
    </source>
</evidence>
<dbReference type="EMBL" id="AENN01000015">
    <property type="protein sequence ID" value="EFR31017.1"/>
    <property type="molecule type" value="Genomic_DNA"/>
</dbReference>
<gene>
    <name evidence="2" type="primary">yqeH</name>
    <name evidence="2" type="ORF">HMPREF9257_1409</name>
</gene>
<evidence type="ECO:0000313" key="3">
    <source>
        <dbReference type="Proteomes" id="UP000005990"/>
    </source>
</evidence>
<dbReference type="Gene3D" id="3.40.50.300">
    <property type="entry name" value="P-loop containing nucleotide triphosphate hydrolases"/>
    <property type="match status" value="1"/>
</dbReference>
<dbReference type="NCBIfam" id="TIGR03597">
    <property type="entry name" value="GTPase_YqeH"/>
    <property type="match status" value="1"/>
</dbReference>
<sequence>MTKDIQNKEEAYQCIGCGAYIQTDHPELPGYTPQSAYEKGLTKGEFYCQRCFRLRHYNEIQNFDVSEYFFLEQLDKIGQDEEAFVFHLVDIFDLEGSLLTGLNRFTGNKPFILVANKIDLLPKSVKLGRIQSWLTQRFHALDLYPQDVILLSAKKGASLDQLIEVIQDKIQNHNIYTVGVTNVGKSSVINHVLKDLGEADNLITTSAMPGTTLEFIELPLTEDHALIDTPGIIRSQQITHYLDREGIKVVLPDKMIKPRSFQLDSGQTIFFAGLGRLDFERGDKTSFTFYVSNNLLLHRTKTEKADQLLADHQGQLLSPPQAKDQLPAFKTYHIQLQANQDLAIAGLGWVTVNQAVSLSLQLPQGVTYAVRPAMI</sequence>
<dbReference type="eggNOG" id="COG1161">
    <property type="taxonomic scope" value="Bacteria"/>
</dbReference>
<reference evidence="2 3" key="1">
    <citation type="submission" date="2010-10" db="EMBL/GenBank/DDBJ databases">
        <authorList>
            <person name="Durkin A.S."/>
            <person name="Madupu R."/>
            <person name="Torralba M."/>
            <person name="Gillis M."/>
            <person name="Methe B."/>
            <person name="Sutton G."/>
            <person name="Nelson K.E."/>
        </authorList>
    </citation>
    <scope>NUCLEOTIDE SEQUENCE [LARGE SCALE GENOMIC DNA]</scope>
    <source>
        <strain evidence="2 3">ACS-139-V-Col8</strain>
    </source>
</reference>
<dbReference type="PANTHER" id="PTHR46434:SF1">
    <property type="entry name" value="GENETIC INTERACTOR OF PROHIBITINS 3, MITOCHONDRIAL"/>
    <property type="match status" value="1"/>
</dbReference>
<feature type="domain" description="CP-type G" evidence="1">
    <location>
        <begin position="71"/>
        <end position="235"/>
    </location>
</feature>
<dbReference type="RefSeq" id="WP_006418220.1">
    <property type="nucleotide sequence ID" value="NZ_AENN01000015.1"/>
</dbReference>
<dbReference type="STRING" id="908337.HMPREF9257_1409"/>